<sequence length="87" mass="10364">MQLFVLKLGITVLVSFPPYLILLCHHSVRWILFFEFHWRLCMPLIAHESTLSPKLIRNYTNKHLQNSISESVHQCEIYIVHRHPSLE</sequence>
<gene>
    <name evidence="1" type="ORF">OPV22_024875</name>
</gene>
<evidence type="ECO:0000313" key="1">
    <source>
        <dbReference type="EMBL" id="KAJ8470532.1"/>
    </source>
</evidence>
<reference evidence="1 2" key="1">
    <citation type="submission" date="2022-12" db="EMBL/GenBank/DDBJ databases">
        <title>Chromosome-scale assembly of the Ensete ventricosum genome.</title>
        <authorList>
            <person name="Dussert Y."/>
            <person name="Stocks J."/>
            <person name="Wendawek A."/>
            <person name="Woldeyes F."/>
            <person name="Nichols R.A."/>
            <person name="Borrell J.S."/>
        </authorList>
    </citation>
    <scope>NUCLEOTIDE SEQUENCE [LARGE SCALE GENOMIC DNA]</scope>
    <source>
        <strain evidence="2">cv. Maze</strain>
        <tissue evidence="1">Seeds</tissue>
    </source>
</reference>
<organism evidence="1 2">
    <name type="scientific">Ensete ventricosum</name>
    <name type="common">Abyssinian banana</name>
    <name type="synonym">Musa ensete</name>
    <dbReference type="NCBI Taxonomy" id="4639"/>
    <lineage>
        <taxon>Eukaryota</taxon>
        <taxon>Viridiplantae</taxon>
        <taxon>Streptophyta</taxon>
        <taxon>Embryophyta</taxon>
        <taxon>Tracheophyta</taxon>
        <taxon>Spermatophyta</taxon>
        <taxon>Magnoliopsida</taxon>
        <taxon>Liliopsida</taxon>
        <taxon>Zingiberales</taxon>
        <taxon>Musaceae</taxon>
        <taxon>Ensete</taxon>
    </lineage>
</organism>
<proteinExistence type="predicted"/>
<dbReference type="AlphaFoldDB" id="A0AAV8QE38"/>
<comment type="caution">
    <text evidence="1">The sequence shown here is derived from an EMBL/GenBank/DDBJ whole genome shotgun (WGS) entry which is preliminary data.</text>
</comment>
<dbReference type="Proteomes" id="UP001222027">
    <property type="component" value="Unassembled WGS sequence"/>
</dbReference>
<keyword evidence="2" id="KW-1185">Reference proteome</keyword>
<accession>A0AAV8QE38</accession>
<evidence type="ECO:0000313" key="2">
    <source>
        <dbReference type="Proteomes" id="UP001222027"/>
    </source>
</evidence>
<protein>
    <recommendedName>
        <fullName evidence="3">Secreted protein</fullName>
    </recommendedName>
</protein>
<dbReference type="EMBL" id="JAQQAF010000007">
    <property type="protein sequence ID" value="KAJ8470532.1"/>
    <property type="molecule type" value="Genomic_DNA"/>
</dbReference>
<evidence type="ECO:0008006" key="3">
    <source>
        <dbReference type="Google" id="ProtNLM"/>
    </source>
</evidence>
<name>A0AAV8QE38_ENSVE</name>